<dbReference type="Proteomes" id="UP000746503">
    <property type="component" value="Unassembled WGS sequence"/>
</dbReference>
<gene>
    <name evidence="2" type="ORF">HCJ92_17845</name>
</gene>
<dbReference type="RefSeq" id="WP_167934619.1">
    <property type="nucleotide sequence ID" value="NZ_JAAVJB010000171.1"/>
</dbReference>
<name>A0ABX1AQW1_9ACTN</name>
<accession>A0ABX1AQW1</accession>
<protein>
    <submittedName>
        <fullName evidence="2">Uncharacterized protein</fullName>
    </submittedName>
</protein>
<organism evidence="2 3">
    <name type="scientific">Streptomyces spiramenti</name>
    <dbReference type="NCBI Taxonomy" id="2720606"/>
    <lineage>
        <taxon>Bacteria</taxon>
        <taxon>Bacillati</taxon>
        <taxon>Actinomycetota</taxon>
        <taxon>Actinomycetes</taxon>
        <taxon>Kitasatosporales</taxon>
        <taxon>Streptomycetaceae</taxon>
        <taxon>Streptomyces</taxon>
    </lineage>
</organism>
<evidence type="ECO:0000256" key="1">
    <source>
        <dbReference type="SAM" id="MobiDB-lite"/>
    </source>
</evidence>
<sequence length="111" mass="11861">MSRPAVGADAAPREPSRAQEDPRDQIPARTAAVRAAVVAGLPLTSLLTTGCSAHRVAVTSEERTFTVEADELVVDSGTVDATVLTPAAVRTQPATARWNCTPRTPRRCRRR</sequence>
<evidence type="ECO:0000313" key="2">
    <source>
        <dbReference type="EMBL" id="NJP68111.1"/>
    </source>
</evidence>
<comment type="caution">
    <text evidence="2">The sequence shown here is derived from an EMBL/GenBank/DDBJ whole genome shotgun (WGS) entry which is preliminary data.</text>
</comment>
<dbReference type="EMBL" id="JAAVJB010000171">
    <property type="protein sequence ID" value="NJP68111.1"/>
    <property type="molecule type" value="Genomic_DNA"/>
</dbReference>
<feature type="compositionally biased region" description="Basic and acidic residues" evidence="1">
    <location>
        <begin position="11"/>
        <end position="26"/>
    </location>
</feature>
<reference evidence="2 3" key="1">
    <citation type="submission" date="2020-03" db="EMBL/GenBank/DDBJ databases">
        <title>Draft genome of Streptomyces sp. ventii, isolated from the Axial Seamount in the Pacific Ocean, and resequencing of the two type strains Streptomyces lonarensis strain NCL 716 and Streptomyces bohaiensis strain 11A07.</title>
        <authorList>
            <person name="Loughran R.M."/>
            <person name="Pfannmuller K.M."/>
            <person name="Wasson B.J."/>
            <person name="Deadmond M.C."/>
            <person name="Paddock B.E."/>
            <person name="Koyack M.J."/>
            <person name="Gallegos D.A."/>
            <person name="Mitchell E.A."/>
            <person name="Ushijima B."/>
            <person name="Saw J.H."/>
            <person name="Mcphail K.L."/>
            <person name="Videau P."/>
        </authorList>
    </citation>
    <scope>NUCLEOTIDE SEQUENCE [LARGE SCALE GENOMIC DNA]</scope>
    <source>
        <strain evidence="3">5675061</strain>
    </source>
</reference>
<proteinExistence type="predicted"/>
<feature type="region of interest" description="Disordered" evidence="1">
    <location>
        <begin position="1"/>
        <end position="26"/>
    </location>
</feature>
<evidence type="ECO:0000313" key="3">
    <source>
        <dbReference type="Proteomes" id="UP000746503"/>
    </source>
</evidence>
<keyword evidence="3" id="KW-1185">Reference proteome</keyword>